<dbReference type="Proteomes" id="UP000041254">
    <property type="component" value="Unassembled WGS sequence"/>
</dbReference>
<keyword evidence="2" id="KW-0732">Signal</keyword>
<feature type="signal peptide" evidence="2">
    <location>
        <begin position="1"/>
        <end position="32"/>
    </location>
</feature>
<dbReference type="PANTHER" id="PTHR40861">
    <property type="entry name" value="DUF2183 DOMAIN-CONTAINING PROTEIN"/>
    <property type="match status" value="1"/>
</dbReference>
<feature type="chain" id="PRO_5005189696" description="Phosphatidate phosphatase APP1 catalytic domain-containing protein" evidence="2">
    <location>
        <begin position="33"/>
        <end position="405"/>
    </location>
</feature>
<keyword evidence="4" id="KW-1185">Reference proteome</keyword>
<organism evidence="3 4">
    <name type="scientific">Vitrella brassicaformis (strain CCMP3155)</name>
    <dbReference type="NCBI Taxonomy" id="1169540"/>
    <lineage>
        <taxon>Eukaryota</taxon>
        <taxon>Sar</taxon>
        <taxon>Alveolata</taxon>
        <taxon>Colpodellida</taxon>
        <taxon>Vitrellaceae</taxon>
        <taxon>Vitrella</taxon>
    </lineage>
</organism>
<dbReference type="PANTHER" id="PTHR40861:SF1">
    <property type="entry name" value="PHOSPHATIDATE PHOSPHATASE APP1 CATALYTIC DOMAIN-CONTAINING PROTEIN"/>
    <property type="match status" value="1"/>
</dbReference>
<evidence type="ECO:0008006" key="5">
    <source>
        <dbReference type="Google" id="ProtNLM"/>
    </source>
</evidence>
<feature type="region of interest" description="Disordered" evidence="1">
    <location>
        <begin position="354"/>
        <end position="397"/>
    </location>
</feature>
<accession>A0A0G4FSK8</accession>
<dbReference type="PhylomeDB" id="A0A0G4FSK8"/>
<sequence length="405" mass="46047">MVHCSSSSLRLTLSTGMSFMHSFVLLLAQVPATNVPRCPPAFLVPWWEKGALRQNGSASRQWNNVQVVVDVDDTIKSSGGWRILNIPIGGIDTQYDRGVFYPGASQFVFELATHQPRPSSPPRKIGNSVKPLPLAVLTARIPQVPIKRTSTVFRRFREIANENNYAEWGIDLRNGVLYSTLKQWVFQWTKGDRKFENFELLKQRRRRQFGHDKVKYVWVGDTGEMDREAGEMMARKHPESILAVFLHYVSERHHLPAELPEDYSVNGTPIYFFRTYIGAASKAAASSLISGDSLVRVVNRAVKDLDRMNVRATSSKWRDLRMDFEEAERLLGPWRKFRDPAWLEAKKALEDKFNPTVLADKQRKGSSSGSRTYRPVSAQQPPPPPPPQQPPRPQQQGAAFAFVFE</sequence>
<name>A0A0G4FSK8_VITBC</name>
<reference evidence="3 4" key="1">
    <citation type="submission" date="2014-11" db="EMBL/GenBank/DDBJ databases">
        <authorList>
            <person name="Zhu J."/>
            <person name="Qi W."/>
            <person name="Song R."/>
        </authorList>
    </citation>
    <scope>NUCLEOTIDE SEQUENCE [LARGE SCALE GENOMIC DNA]</scope>
</reference>
<protein>
    <recommendedName>
        <fullName evidence="5">Phosphatidate phosphatase APP1 catalytic domain-containing protein</fullName>
    </recommendedName>
</protein>
<feature type="compositionally biased region" description="Pro residues" evidence="1">
    <location>
        <begin position="380"/>
        <end position="393"/>
    </location>
</feature>
<dbReference type="AlphaFoldDB" id="A0A0G4FSK8"/>
<dbReference type="VEuPathDB" id="CryptoDB:Vbra_16078"/>
<evidence type="ECO:0000256" key="2">
    <source>
        <dbReference type="SAM" id="SignalP"/>
    </source>
</evidence>
<evidence type="ECO:0000313" key="3">
    <source>
        <dbReference type="EMBL" id="CEM17650.1"/>
    </source>
</evidence>
<proteinExistence type="predicted"/>
<evidence type="ECO:0000256" key="1">
    <source>
        <dbReference type="SAM" id="MobiDB-lite"/>
    </source>
</evidence>
<dbReference type="InParanoid" id="A0A0G4FSK8"/>
<dbReference type="OrthoDB" id="191535at2759"/>
<gene>
    <name evidence="3" type="ORF">Vbra_16078</name>
</gene>
<dbReference type="EMBL" id="CDMY01000493">
    <property type="protein sequence ID" value="CEM17650.1"/>
    <property type="molecule type" value="Genomic_DNA"/>
</dbReference>
<dbReference type="STRING" id="1169540.A0A0G4FSK8"/>
<evidence type="ECO:0000313" key="4">
    <source>
        <dbReference type="Proteomes" id="UP000041254"/>
    </source>
</evidence>
<dbReference type="OMA" id="IRAVFMH"/>